<dbReference type="InterPro" id="IPR008775">
    <property type="entry name" value="Phytyl_CoA_dOase-like"/>
</dbReference>
<dbReference type="RefSeq" id="XP_067547639.1">
    <property type="nucleotide sequence ID" value="XM_067693083.1"/>
</dbReference>
<name>A0A8H8D9T4_9ASCO</name>
<dbReference type="PANTHER" id="PTHR40470">
    <property type="entry name" value="PHYTANOYL-COA DIOXYGENASE FAMILY PROTEIN (AFU_ORTHOLOGUE AFUA_2G15850)"/>
    <property type="match status" value="1"/>
</dbReference>
<dbReference type="PANTHER" id="PTHR40470:SF1">
    <property type="entry name" value="PHYTANOYL-COA DIOXYGENASE FAMILY PROTEIN (AFU_ORTHOLOGUE AFUA_2G15850)"/>
    <property type="match status" value="1"/>
</dbReference>
<dbReference type="Pfam" id="PF05721">
    <property type="entry name" value="PhyH"/>
    <property type="match status" value="1"/>
</dbReference>
<dbReference type="SUPFAM" id="SSF51197">
    <property type="entry name" value="Clavaminate synthase-like"/>
    <property type="match status" value="1"/>
</dbReference>
<dbReference type="Proteomes" id="UP000669133">
    <property type="component" value="Unassembled WGS sequence"/>
</dbReference>
<dbReference type="OrthoDB" id="2106152at2759"/>
<reference evidence="1 2" key="1">
    <citation type="submission" date="2020-12" db="EMBL/GenBank/DDBJ databases">
        <title>Effect of drift, selection, and recombination on the evolution of hybrid genomes in Candida yeast pathogens.</title>
        <authorList>
            <person name="Mixao V."/>
            <person name="Ksiezopolska E."/>
            <person name="Saus E."/>
            <person name="Boekhout T."/>
            <person name="Gacser A."/>
            <person name="Gabaldon T."/>
        </authorList>
    </citation>
    <scope>NUCLEOTIDE SEQUENCE [LARGE SCALE GENOMIC DNA]</scope>
    <source>
        <strain evidence="1 2">BP57</strain>
    </source>
</reference>
<comment type="caution">
    <text evidence="1">The sequence shown here is derived from an EMBL/GenBank/DDBJ whole genome shotgun (WGS) entry which is preliminary data.</text>
</comment>
<evidence type="ECO:0008006" key="3">
    <source>
        <dbReference type="Google" id="ProtNLM"/>
    </source>
</evidence>
<dbReference type="AlphaFoldDB" id="A0A8H8D9T4"/>
<dbReference type="EMBL" id="JAEOAQ010000005">
    <property type="protein sequence ID" value="KAG5418523.1"/>
    <property type="molecule type" value="Genomic_DNA"/>
</dbReference>
<dbReference type="GeneID" id="93652680"/>
<evidence type="ECO:0000313" key="2">
    <source>
        <dbReference type="Proteomes" id="UP000669133"/>
    </source>
</evidence>
<keyword evidence="2" id="KW-1185">Reference proteome</keyword>
<dbReference type="Gene3D" id="2.60.120.620">
    <property type="entry name" value="q2cbj1_9rhob like domain"/>
    <property type="match status" value="1"/>
</dbReference>
<sequence>MPVPTNLPHKHHDEIEDQGFTVIRNFLTPEEIEKYTKASEAVVEYARAGKWPHVRTRGKQFPPWPENFSPDIWGITGLLHPDLGELSYPFHDAYANDKILAVVSDILQIEKSEISMELMNMLINPLTDFELDWHRDTIKPEVTPEEEAKELLENPFAGAQFNLALTDDDCLIAIPGSHKRVRTEEEREKTVDESRRKEFITGEVRVVLTPGDVVFYNNNILHRAAYSSKNKRLTLHGSYGNVKYGKARAKGVLQHGVAEWLPRLQPKNADLEMLKQKLIDLAHEFEGVNLGYALDG</sequence>
<accession>A0A8H8D9T4</accession>
<organism evidence="1 2">
    <name type="scientific">Candida metapsilosis</name>
    <dbReference type="NCBI Taxonomy" id="273372"/>
    <lineage>
        <taxon>Eukaryota</taxon>
        <taxon>Fungi</taxon>
        <taxon>Dikarya</taxon>
        <taxon>Ascomycota</taxon>
        <taxon>Saccharomycotina</taxon>
        <taxon>Pichiomycetes</taxon>
        <taxon>Debaryomycetaceae</taxon>
        <taxon>Candida/Lodderomyces clade</taxon>
        <taxon>Candida</taxon>
    </lineage>
</organism>
<protein>
    <recommendedName>
        <fullName evidence="3">Phytanoyl-CoA dioxygenase</fullName>
    </recommendedName>
</protein>
<gene>
    <name evidence="1" type="ORF">I9W82_004051</name>
</gene>
<evidence type="ECO:0000313" key="1">
    <source>
        <dbReference type="EMBL" id="KAG5418523.1"/>
    </source>
</evidence>
<proteinExistence type="predicted"/>